<organism evidence="1 2">
    <name type="scientific">Candidatus Accumulibacter affinis</name>
    <dbReference type="NCBI Taxonomy" id="2954384"/>
    <lineage>
        <taxon>Bacteria</taxon>
        <taxon>Pseudomonadati</taxon>
        <taxon>Pseudomonadota</taxon>
        <taxon>Betaproteobacteria</taxon>
        <taxon>Candidatus Accumulibacter</taxon>
    </lineage>
</organism>
<evidence type="ECO:0008006" key="3">
    <source>
        <dbReference type="Google" id="ProtNLM"/>
    </source>
</evidence>
<accession>A0A935TCS6</accession>
<evidence type="ECO:0000313" key="2">
    <source>
        <dbReference type="Proteomes" id="UP000706151"/>
    </source>
</evidence>
<protein>
    <recommendedName>
        <fullName evidence="3">DUF1640 domain-containing protein</fullName>
    </recommendedName>
</protein>
<dbReference type="Gene3D" id="1.20.5.340">
    <property type="match status" value="1"/>
</dbReference>
<proteinExistence type="predicted"/>
<name>A0A935TCS6_9PROT</name>
<sequence length="79" mass="8860">MLPMSTISFDTHKFVKRLIEAGMPEAQAEILAEEQARLIDEKIATKLDIAEVKAELVLVKWIVTTVLALALANFAKQFF</sequence>
<dbReference type="EMBL" id="JADJOT010000012">
    <property type="protein sequence ID" value="MBK7956151.1"/>
    <property type="molecule type" value="Genomic_DNA"/>
</dbReference>
<gene>
    <name evidence="1" type="ORF">IPK02_20610</name>
</gene>
<evidence type="ECO:0000313" key="1">
    <source>
        <dbReference type="EMBL" id="MBK7956151.1"/>
    </source>
</evidence>
<comment type="caution">
    <text evidence="1">The sequence shown here is derived from an EMBL/GenBank/DDBJ whole genome shotgun (WGS) entry which is preliminary data.</text>
</comment>
<dbReference type="Proteomes" id="UP000706151">
    <property type="component" value="Unassembled WGS sequence"/>
</dbReference>
<dbReference type="AlphaFoldDB" id="A0A935TCS6"/>
<reference evidence="1 2" key="1">
    <citation type="submission" date="2020-10" db="EMBL/GenBank/DDBJ databases">
        <title>Connecting structure to function with the recovery of over 1000 high-quality activated sludge metagenome-assembled genomes encoding full-length rRNA genes using long-read sequencing.</title>
        <authorList>
            <person name="Singleton C.M."/>
            <person name="Petriglieri F."/>
            <person name="Kristensen J.M."/>
            <person name="Kirkegaard R.H."/>
            <person name="Michaelsen T.Y."/>
            <person name="Andersen M.H."/>
            <person name="Karst S.M."/>
            <person name="Dueholm M.S."/>
            <person name="Nielsen P.H."/>
            <person name="Albertsen M."/>
        </authorList>
    </citation>
    <scope>NUCLEOTIDE SEQUENCE [LARGE SCALE GENOMIC DNA]</scope>
    <source>
        <strain evidence="1">Fred_18-Q3-R57-64_BAT3C.720</strain>
    </source>
</reference>